<keyword evidence="7" id="KW-1185">Reference proteome</keyword>
<dbReference type="Gene3D" id="2.40.30.10">
    <property type="entry name" value="Translation factors"/>
    <property type="match status" value="1"/>
</dbReference>
<accession>A0ABY7QUM1</accession>
<dbReference type="InterPro" id="IPR057661">
    <property type="entry name" value="RsdA/BaiN/AoA(So)_Rossmann"/>
</dbReference>
<dbReference type="Gene3D" id="3.50.50.60">
    <property type="entry name" value="FAD/NAD(P)-binding domain"/>
    <property type="match status" value="1"/>
</dbReference>
<dbReference type="InterPro" id="IPR004792">
    <property type="entry name" value="BaiN-like"/>
</dbReference>
<evidence type="ECO:0000256" key="3">
    <source>
        <dbReference type="ARBA" id="ARBA00022827"/>
    </source>
</evidence>
<dbReference type="SUPFAM" id="SSF51905">
    <property type="entry name" value="FAD/NAD(P)-binding domain"/>
    <property type="match status" value="1"/>
</dbReference>
<name>A0ABY7QUM1_9FIRM</name>
<protein>
    <submittedName>
        <fullName evidence="6">Aminoacetone oxidase family FAD-binding enzyme</fullName>
    </submittedName>
</protein>
<comment type="cofactor">
    <cofactor evidence="1">
        <name>FAD</name>
        <dbReference type="ChEBI" id="CHEBI:57692"/>
    </cofactor>
</comment>
<dbReference type="PANTHER" id="PTHR42887">
    <property type="entry name" value="OS12G0638800 PROTEIN"/>
    <property type="match status" value="1"/>
</dbReference>
<gene>
    <name evidence="6" type="ORF">O6R05_02735</name>
</gene>
<evidence type="ECO:0000256" key="1">
    <source>
        <dbReference type="ARBA" id="ARBA00001974"/>
    </source>
</evidence>
<dbReference type="EMBL" id="CP115667">
    <property type="protein sequence ID" value="WBW50478.1"/>
    <property type="molecule type" value="Genomic_DNA"/>
</dbReference>
<dbReference type="PANTHER" id="PTHR42887:SF2">
    <property type="entry name" value="OS12G0638800 PROTEIN"/>
    <property type="match status" value="1"/>
</dbReference>
<proteinExistence type="predicted"/>
<dbReference type="RefSeq" id="WP_271192010.1">
    <property type="nucleotide sequence ID" value="NZ_CP115667.1"/>
</dbReference>
<feature type="domain" description="RsdA/BaiN/AoA(So)-like Rossmann fold-like" evidence="4">
    <location>
        <begin position="3"/>
        <end position="389"/>
    </location>
</feature>
<dbReference type="InterPro" id="IPR023166">
    <property type="entry name" value="BaiN-like_dom_sf"/>
</dbReference>
<keyword evidence="2" id="KW-0285">Flavoprotein</keyword>
<dbReference type="InterPro" id="IPR036188">
    <property type="entry name" value="FAD/NAD-bd_sf"/>
</dbReference>
<keyword evidence="3" id="KW-0274">FAD</keyword>
<reference evidence="6 7" key="1">
    <citation type="submission" date="2023-01" db="EMBL/GenBank/DDBJ databases">
        <authorList>
            <person name="Lee S.H."/>
            <person name="Jung H.S."/>
            <person name="Yun J.U."/>
        </authorList>
    </citation>
    <scope>NUCLEOTIDE SEQUENCE [LARGE SCALE GENOMIC DNA]</scope>
    <source>
        <strain evidence="6 7">CBA3646</strain>
    </source>
</reference>
<feature type="domain" description="RsdA/BaiN/AoA(So)-like insert" evidence="5">
    <location>
        <begin position="195"/>
        <end position="337"/>
    </location>
</feature>
<sequence>MKTILVIGGGAAGVIASIELARRGHHVILLEKKERILKKVLTTGNGRCNLTNINLDVSGYNDAFVADVLEQVSWDTLVHYLQTLGIYTVIEGDRVYPVTLKASTVVNLLIKALDDVGVEVRSGSPVTGISKQGKTFCVRTNETAWYGDGVVYACGGASMPKLGTDGKAFKLLTDLGHTVTPLTPGLTQVTAQVPKGISGVKVVTGITLFDGEKVIAEDRGEVLFTDYGLSGPPVLNVSKWVPHLRKPHVVFSLLNHLGGEGEDLLYAARYTHEDYTVGRFLESFIDKKLIFYVLRRLGLRDDVVLAMLDEATFAALATILLRHDIVLTGVRGLDFAQITCGGVNLHEVDSTTLESKLVPGLYILGEALNINGICGGYNLHWAMSSALCMSKAIGGI</sequence>
<dbReference type="SUPFAM" id="SSF160996">
    <property type="entry name" value="HI0933 insert domain-like"/>
    <property type="match status" value="1"/>
</dbReference>
<dbReference type="InterPro" id="IPR055178">
    <property type="entry name" value="RsdA/BaiN/AoA(So)-like_dom"/>
</dbReference>
<evidence type="ECO:0000313" key="7">
    <source>
        <dbReference type="Proteomes" id="UP001210339"/>
    </source>
</evidence>
<organism evidence="6 7">
    <name type="scientific">Peptoniphilus equinus</name>
    <dbReference type="NCBI Taxonomy" id="3016343"/>
    <lineage>
        <taxon>Bacteria</taxon>
        <taxon>Bacillati</taxon>
        <taxon>Bacillota</taxon>
        <taxon>Tissierellia</taxon>
        <taxon>Tissierellales</taxon>
        <taxon>Peptoniphilaceae</taxon>
        <taxon>Peptoniphilus</taxon>
    </lineage>
</organism>
<dbReference type="Gene3D" id="1.10.8.260">
    <property type="entry name" value="HI0933 insert domain-like"/>
    <property type="match status" value="1"/>
</dbReference>
<dbReference type="Proteomes" id="UP001210339">
    <property type="component" value="Chromosome"/>
</dbReference>
<evidence type="ECO:0000313" key="6">
    <source>
        <dbReference type="EMBL" id="WBW50478.1"/>
    </source>
</evidence>
<evidence type="ECO:0000256" key="2">
    <source>
        <dbReference type="ARBA" id="ARBA00022630"/>
    </source>
</evidence>
<dbReference type="NCBIfam" id="TIGR00275">
    <property type="entry name" value="aminoacetone oxidase family FAD-binding enzyme"/>
    <property type="match status" value="1"/>
</dbReference>
<dbReference type="Pfam" id="PF22780">
    <property type="entry name" value="HI0933_like_1st"/>
    <property type="match status" value="1"/>
</dbReference>
<evidence type="ECO:0000259" key="4">
    <source>
        <dbReference type="Pfam" id="PF03486"/>
    </source>
</evidence>
<evidence type="ECO:0000259" key="5">
    <source>
        <dbReference type="Pfam" id="PF22780"/>
    </source>
</evidence>
<dbReference type="Pfam" id="PF03486">
    <property type="entry name" value="HI0933_like"/>
    <property type="match status" value="1"/>
</dbReference>